<dbReference type="InterPro" id="IPR014347">
    <property type="entry name" value="Tautomerase/MIF_sf"/>
</dbReference>
<proteinExistence type="predicted"/>
<dbReference type="EMBL" id="AMGW01000005">
    <property type="protein sequence ID" value="EXJ56668.1"/>
    <property type="molecule type" value="Genomic_DNA"/>
</dbReference>
<dbReference type="RefSeq" id="XP_007759202.1">
    <property type="nucleotide sequence ID" value="XM_007761012.1"/>
</dbReference>
<sequence>MVRTGPKRTKADWDTLAAKLEDRWYEIVKDEKQTGDANADDEAAKKMHLITFYPMLAARENGVTIPDVCLPSASYLFPALVSPPRSRLKVLGDADVVAAQAGTESSWLRDYMPFFKAQAYEHGDEDFRKMLNEIETREDLKALLNRDG</sequence>
<dbReference type="OrthoDB" id="9981319at2759"/>
<protein>
    <submittedName>
        <fullName evidence="1">Uncharacterized protein</fullName>
    </submittedName>
</protein>
<dbReference type="eggNOG" id="ENOG502RG1G">
    <property type="taxonomic scope" value="Eukaryota"/>
</dbReference>
<keyword evidence="2" id="KW-1185">Reference proteome</keyword>
<dbReference type="Proteomes" id="UP000019473">
    <property type="component" value="Unassembled WGS sequence"/>
</dbReference>
<comment type="caution">
    <text evidence="1">The sequence shown here is derived from an EMBL/GenBank/DDBJ whole genome shotgun (WGS) entry which is preliminary data.</text>
</comment>
<dbReference type="Gene3D" id="3.30.429.10">
    <property type="entry name" value="Macrophage Migration Inhibitory Factor"/>
    <property type="match status" value="1"/>
</dbReference>
<dbReference type="VEuPathDB" id="FungiDB:A1O7_07012"/>
<evidence type="ECO:0000313" key="2">
    <source>
        <dbReference type="Proteomes" id="UP000019473"/>
    </source>
</evidence>
<name>W9VMB7_9EURO</name>
<accession>W9VMB7</accession>
<dbReference type="GeneID" id="19181587"/>
<dbReference type="AlphaFoldDB" id="W9VMB7"/>
<gene>
    <name evidence="1" type="ORF">A1O7_07012</name>
</gene>
<organism evidence="1 2">
    <name type="scientific">Cladophialophora yegresii CBS 114405</name>
    <dbReference type="NCBI Taxonomy" id="1182544"/>
    <lineage>
        <taxon>Eukaryota</taxon>
        <taxon>Fungi</taxon>
        <taxon>Dikarya</taxon>
        <taxon>Ascomycota</taxon>
        <taxon>Pezizomycotina</taxon>
        <taxon>Eurotiomycetes</taxon>
        <taxon>Chaetothyriomycetidae</taxon>
        <taxon>Chaetothyriales</taxon>
        <taxon>Herpotrichiellaceae</taxon>
        <taxon>Cladophialophora</taxon>
    </lineage>
</organism>
<evidence type="ECO:0000313" key="1">
    <source>
        <dbReference type="EMBL" id="EXJ56668.1"/>
    </source>
</evidence>
<dbReference type="HOGENOM" id="CLU_1758626_0_0_1"/>
<reference evidence="1 2" key="1">
    <citation type="submission" date="2013-03" db="EMBL/GenBank/DDBJ databases">
        <title>The Genome Sequence of Cladophialophora yegresii CBS 114405.</title>
        <authorList>
            <consortium name="The Broad Institute Genomics Platform"/>
            <person name="Cuomo C."/>
            <person name="de Hoog S."/>
            <person name="Gorbushina A."/>
            <person name="Walker B."/>
            <person name="Young S.K."/>
            <person name="Zeng Q."/>
            <person name="Gargeya S."/>
            <person name="Fitzgerald M."/>
            <person name="Haas B."/>
            <person name="Abouelleil A."/>
            <person name="Allen A.W."/>
            <person name="Alvarado L."/>
            <person name="Arachchi H.M."/>
            <person name="Berlin A.M."/>
            <person name="Chapman S.B."/>
            <person name="Gainer-Dewar J."/>
            <person name="Goldberg J."/>
            <person name="Griggs A."/>
            <person name="Gujja S."/>
            <person name="Hansen M."/>
            <person name="Howarth C."/>
            <person name="Imamovic A."/>
            <person name="Ireland A."/>
            <person name="Larimer J."/>
            <person name="McCowan C."/>
            <person name="Murphy C."/>
            <person name="Pearson M."/>
            <person name="Poon T.W."/>
            <person name="Priest M."/>
            <person name="Roberts A."/>
            <person name="Saif S."/>
            <person name="Shea T."/>
            <person name="Sisk P."/>
            <person name="Sykes S."/>
            <person name="Wortman J."/>
            <person name="Nusbaum C."/>
            <person name="Birren B."/>
        </authorList>
    </citation>
    <scope>NUCLEOTIDE SEQUENCE [LARGE SCALE GENOMIC DNA]</scope>
    <source>
        <strain evidence="1 2">CBS 114405</strain>
    </source>
</reference>